<evidence type="ECO:0000313" key="3">
    <source>
        <dbReference type="Proteomes" id="UP000660262"/>
    </source>
</evidence>
<dbReference type="Proteomes" id="UP000660262">
    <property type="component" value="Unassembled WGS sequence"/>
</dbReference>
<sequence>MSGAGRFISKNAYAYFARLFEHRAGGAIDLKWHQVETMVRALGGSVYAPGAHLGHKTGARWNPTLRVQIGGLSKVFRTPSGHRHERKNIATQEDISTLRRLLIRAGAVNDAGEPSKVDVATQEEGSPNTHRALIVITHKAAHVFNNLHDQRESTLVPVPELLGHDRNTHHLHPHQQPPGGALASPKGGNYYHGVSNRHFVDDVRRALPDSGADVLIVGHGKGHSSAADALASVLDDYKSSGVAVLGIEKLDSHLTDKQLLAFARSWFTRVRGWEE</sequence>
<keyword evidence="3" id="KW-1185">Reference proteome</keyword>
<protein>
    <submittedName>
        <fullName evidence="1">Uncharacterized protein</fullName>
    </submittedName>
</protein>
<organism evidence="1">
    <name type="scientific">Pycnococcus provasolii</name>
    <dbReference type="NCBI Taxonomy" id="41880"/>
    <lineage>
        <taxon>Eukaryota</taxon>
        <taxon>Viridiplantae</taxon>
        <taxon>Chlorophyta</taxon>
        <taxon>Pseudoscourfieldiophyceae</taxon>
        <taxon>Pseudoscourfieldiales</taxon>
        <taxon>Pycnococcaceae</taxon>
        <taxon>Pycnococcus</taxon>
    </lineage>
</organism>
<accession>A0A7R9SYE9</accession>
<name>A0A7R9SYE9_9CHLO</name>
<reference evidence="2" key="1">
    <citation type="submission" date="2020-10" db="EMBL/GenBank/DDBJ databases">
        <title>Unveiling of a novel bifunctional photoreceptor, Dualchrome1, isolated from a cosmopolitan green alga.</title>
        <authorList>
            <person name="Suzuki S."/>
            <person name="Kawachi M."/>
        </authorList>
    </citation>
    <scope>NUCLEOTIDE SEQUENCE</scope>
    <source>
        <strain evidence="2">NIES 2893</strain>
    </source>
</reference>
<gene>
    <name evidence="1" type="ORF">PPRO1472_LOCUS2339</name>
    <name evidence="2" type="ORF">PPROV_000933600</name>
</gene>
<evidence type="ECO:0000313" key="2">
    <source>
        <dbReference type="EMBL" id="GHP10605.1"/>
    </source>
</evidence>
<evidence type="ECO:0000313" key="1">
    <source>
        <dbReference type="EMBL" id="CAD8218890.1"/>
    </source>
</evidence>
<reference evidence="1" key="2">
    <citation type="submission" date="2021-01" db="EMBL/GenBank/DDBJ databases">
        <authorList>
            <person name="Corre E."/>
            <person name="Pelletier E."/>
            <person name="Niang G."/>
            <person name="Scheremetjew M."/>
            <person name="Finn R."/>
            <person name="Kale V."/>
            <person name="Holt S."/>
            <person name="Cochrane G."/>
            <person name="Meng A."/>
            <person name="Brown T."/>
            <person name="Cohen L."/>
        </authorList>
    </citation>
    <scope>NUCLEOTIDE SEQUENCE</scope>
    <source>
        <strain evidence="1">RCC251</strain>
    </source>
</reference>
<dbReference type="EMBL" id="BNJQ01000030">
    <property type="protein sequence ID" value="GHP10605.1"/>
    <property type="molecule type" value="Genomic_DNA"/>
</dbReference>
<dbReference type="EMBL" id="HBDW01003351">
    <property type="protein sequence ID" value="CAD8218890.1"/>
    <property type="molecule type" value="Transcribed_RNA"/>
</dbReference>
<dbReference type="AlphaFoldDB" id="A0A7R9SYE9"/>
<proteinExistence type="predicted"/>